<keyword evidence="1" id="KW-0472">Membrane</keyword>
<proteinExistence type="predicted"/>
<dbReference type="Proteomes" id="UP001056539">
    <property type="component" value="Chromosome"/>
</dbReference>
<dbReference type="AlphaFoldDB" id="A0AAX3BD21"/>
<protein>
    <submittedName>
        <fullName evidence="2">Uncharacterized protein</fullName>
    </submittedName>
</protein>
<feature type="transmembrane region" description="Helical" evidence="1">
    <location>
        <begin position="36"/>
        <end position="59"/>
    </location>
</feature>
<dbReference type="RefSeq" id="WP_271435124.1">
    <property type="nucleotide sequence ID" value="NZ_CP073355.1"/>
</dbReference>
<accession>A0AAX3BD21</accession>
<evidence type="ECO:0000313" key="3">
    <source>
        <dbReference type="Proteomes" id="UP001056539"/>
    </source>
</evidence>
<dbReference type="EMBL" id="CP073355">
    <property type="protein sequence ID" value="URA09993.1"/>
    <property type="molecule type" value="Genomic_DNA"/>
</dbReference>
<organism evidence="2 3">
    <name type="scientific">Thermospira aquatica</name>
    <dbReference type="NCBI Taxonomy" id="2828656"/>
    <lineage>
        <taxon>Bacteria</taxon>
        <taxon>Pseudomonadati</taxon>
        <taxon>Spirochaetota</taxon>
        <taxon>Spirochaetia</taxon>
        <taxon>Brevinematales</taxon>
        <taxon>Thermospiraceae</taxon>
        <taxon>Thermospira</taxon>
    </lineage>
</organism>
<name>A0AAX3BD21_9SPIR</name>
<evidence type="ECO:0000256" key="1">
    <source>
        <dbReference type="SAM" id="Phobius"/>
    </source>
</evidence>
<keyword evidence="1" id="KW-0812">Transmembrane</keyword>
<reference evidence="2" key="1">
    <citation type="submission" date="2021-04" db="EMBL/GenBank/DDBJ databases">
        <authorList>
            <person name="Postec A."/>
        </authorList>
    </citation>
    <scope>NUCLEOTIDE SEQUENCE</scope>
    <source>
        <strain evidence="2">F1F22</strain>
    </source>
</reference>
<evidence type="ECO:0000313" key="2">
    <source>
        <dbReference type="EMBL" id="URA09993.1"/>
    </source>
</evidence>
<keyword evidence="3" id="KW-1185">Reference proteome</keyword>
<gene>
    <name evidence="2" type="ORF">KDW03_11005</name>
</gene>
<reference evidence="2" key="2">
    <citation type="submission" date="2022-06" db="EMBL/GenBank/DDBJ databases">
        <title>Thermospira aquatica gen. nov., sp. nov.</title>
        <authorList>
            <person name="Ben Ali Gam Z."/>
            <person name="Labat M."/>
        </authorList>
    </citation>
    <scope>NUCLEOTIDE SEQUENCE</scope>
    <source>
        <strain evidence="2">F1F22</strain>
    </source>
</reference>
<dbReference type="KEGG" id="taqu:KDW03_11005"/>
<sequence length="116" mass="13205">MAEVVSTVKVAKKRQNKLVRGVVPAAKWYEPVGFLFLGYLAIFLVILLPILFSFMLSVYDIRNSNIRMVLNKIGINIFALPFAKGFCGDIYSFYYLDGCKCVLPCDYRDMACYPPQ</sequence>
<keyword evidence="1" id="KW-1133">Transmembrane helix</keyword>